<comment type="caution">
    <text evidence="1">The sequence shown here is derived from an EMBL/GenBank/DDBJ whole genome shotgun (WGS) entry which is preliminary data.</text>
</comment>
<proteinExistence type="predicted"/>
<sequence length="825" mass="87553">MADRLAALLAHGTLNGIDFVEIADDTQTALVVHFLTTVPVAGTLAGATAVTITGGESVPTVPVARPAGGPSDWSTDDAGRPLLRLRTAFPGDFSTYRLRIASPALDPYYAEAAFSFKARCPSELDCRCAPQPCPAEAEPPQPPVDYLAKDFLSLKQALLEHSAAAHPGWVERSAADLGMTLLELLAATGDDLSYLQDRIAAEATLPTATQRRSVVRHARLVDYEPRPATSARVLVQVDVASGPLPAGTLLSATAPDGGAVWFELGEGMVDAQTGALDDTPLTVDRRWNARDRTKDDWNIRPYLWDDGDRCLPAGSTSMWVEGHGFGFPVADSRTGAPGTALLVDTAGEQTYDPPVREVVHLTQAVEQTDPLLGSPVTLLCWSPQEALAYDHDLARTHLAGNLLPATEGRRHTERFAIAGPDGAVPAVPAGTAAAVARTGPNASCADPRLVHSCTLTRGRLAWLTDPSTAKATATDEPRPLPEIHLRETASDGGPGRTWRWRRRLLDAAPFEPAFTVDPVRYTDLRTGIAYQGGGAPLWEYDGDDADTVRLGDGVFGERPAPGTVFEVTYRVSDGARGALAADTVTGVDPAMAGVLLSATNPFPATGAADAEPLDDVRRLAPYAFRARQLRAVRPEDYDAAAEELDWVLDAGTDFRWTGSWLTVFTTAQPRRAQAAGPAERAGLLALLNRRRTAGYEVYGPQPRHADLDLVVTVCAQPWAFRGEVAAAVAAELGTGARADGQPAFFAPGRFRFGAPLERSAVEVAAQRAAGVGGVVSVRYRRRGHTPGFVPMPPAVAVGGDEIVRVDGDPAAPARGSLRIVVEGGR</sequence>
<dbReference type="AlphaFoldDB" id="A0A9W4H5Z1"/>
<evidence type="ECO:0008006" key="3">
    <source>
        <dbReference type="Google" id="ProtNLM"/>
    </source>
</evidence>
<name>A0A9W4H5Z1_9ACTN</name>
<reference evidence="1" key="1">
    <citation type="submission" date="2021-06" db="EMBL/GenBank/DDBJ databases">
        <authorList>
            <person name="Arsene-Ploetze F."/>
        </authorList>
    </citation>
    <scope>NUCLEOTIDE SEQUENCE</scope>
    <source>
        <strain evidence="1">SBRY1</strain>
    </source>
</reference>
<organism evidence="1 2">
    <name type="scientific">Actinacidiphila bryophytorum</name>
    <dbReference type="NCBI Taxonomy" id="1436133"/>
    <lineage>
        <taxon>Bacteria</taxon>
        <taxon>Bacillati</taxon>
        <taxon>Actinomycetota</taxon>
        <taxon>Actinomycetes</taxon>
        <taxon>Kitasatosporales</taxon>
        <taxon>Streptomycetaceae</taxon>
        <taxon>Actinacidiphila</taxon>
    </lineage>
</organism>
<dbReference type="RefSeq" id="WP_205044802.1">
    <property type="nucleotide sequence ID" value="NZ_CAJVAX010000020.1"/>
</dbReference>
<dbReference type="Proteomes" id="UP001153328">
    <property type="component" value="Unassembled WGS sequence"/>
</dbReference>
<evidence type="ECO:0000313" key="2">
    <source>
        <dbReference type="Proteomes" id="UP001153328"/>
    </source>
</evidence>
<accession>A0A9W4H5Z1</accession>
<dbReference type="EMBL" id="CAJVAX010000020">
    <property type="protein sequence ID" value="CAG7654572.1"/>
    <property type="molecule type" value="Genomic_DNA"/>
</dbReference>
<protein>
    <recommendedName>
        <fullName evidence="3">Baseplate protein J-like domain-containing protein</fullName>
    </recommendedName>
</protein>
<gene>
    <name evidence="1" type="ORF">SBRY_60520</name>
</gene>
<evidence type="ECO:0000313" key="1">
    <source>
        <dbReference type="EMBL" id="CAG7654572.1"/>
    </source>
</evidence>
<keyword evidence="2" id="KW-1185">Reference proteome</keyword>